<keyword evidence="2" id="KW-1185">Reference proteome</keyword>
<protein>
    <submittedName>
        <fullName evidence="1">Uncharacterized protein</fullName>
    </submittedName>
</protein>
<dbReference type="AlphaFoldDB" id="A0A1I3LQR8"/>
<gene>
    <name evidence="1" type="ORF">SAMN05216561_11453</name>
</gene>
<dbReference type="RefSeq" id="WP_091115395.1">
    <property type="nucleotide sequence ID" value="NZ_BKAF01000017.1"/>
</dbReference>
<dbReference type="OrthoDB" id="4804869at2"/>
<dbReference type="Proteomes" id="UP000198649">
    <property type="component" value="Unassembled WGS sequence"/>
</dbReference>
<proteinExistence type="predicted"/>
<reference evidence="1 2" key="1">
    <citation type="submission" date="2016-10" db="EMBL/GenBank/DDBJ databases">
        <authorList>
            <person name="de Groot N.N."/>
        </authorList>
    </citation>
    <scope>NUCLEOTIDE SEQUENCE [LARGE SCALE GENOMIC DNA]</scope>
    <source>
        <strain evidence="1 2">CGMCC 1.11156</strain>
    </source>
</reference>
<dbReference type="STRING" id="1005945.SAMN05216561_11453"/>
<name>A0A1I3LQR8_9ACTN</name>
<evidence type="ECO:0000313" key="1">
    <source>
        <dbReference type="EMBL" id="SFI86816.1"/>
    </source>
</evidence>
<organism evidence="1 2">
    <name type="scientific">Nocardioides psychrotolerans</name>
    <dbReference type="NCBI Taxonomy" id="1005945"/>
    <lineage>
        <taxon>Bacteria</taxon>
        <taxon>Bacillati</taxon>
        <taxon>Actinomycetota</taxon>
        <taxon>Actinomycetes</taxon>
        <taxon>Propionibacteriales</taxon>
        <taxon>Nocardioidaceae</taxon>
        <taxon>Nocardioides</taxon>
    </lineage>
</organism>
<dbReference type="InterPro" id="IPR046075">
    <property type="entry name" value="DUF6093"/>
</dbReference>
<accession>A0A1I3LQR8</accession>
<evidence type="ECO:0000313" key="2">
    <source>
        <dbReference type="Proteomes" id="UP000198649"/>
    </source>
</evidence>
<sequence length="141" mass="15094">MQRQHTGRPGTRVLPNETAGRAVLGRTMTAPVILRAPGTVQAWSDAEQQMVATPNAPYFDGLARIQAMTNDARETNAAEDTITVSGYLVTVPATVAASVDDEVVPTNTGDTTLDGRVLRVRDVVRGTAVRFERDLICTLGT</sequence>
<dbReference type="Pfam" id="PF19586">
    <property type="entry name" value="DUF6093"/>
    <property type="match status" value="1"/>
</dbReference>
<dbReference type="EMBL" id="FOQG01000014">
    <property type="protein sequence ID" value="SFI86816.1"/>
    <property type="molecule type" value="Genomic_DNA"/>
</dbReference>